<gene>
    <name evidence="2" type="ORF">SAMN02745166_04057</name>
</gene>
<evidence type="ECO:0000313" key="3">
    <source>
        <dbReference type="Proteomes" id="UP000190774"/>
    </source>
</evidence>
<feature type="transmembrane region" description="Helical" evidence="1">
    <location>
        <begin position="21"/>
        <end position="37"/>
    </location>
</feature>
<keyword evidence="1" id="KW-0472">Membrane</keyword>
<name>A0A1T4YT05_9BACT</name>
<dbReference type="AlphaFoldDB" id="A0A1T4YT05"/>
<sequence length="144" mass="16045">MLDIQRQRVGLLKEDVYFTRRILIAHLSVGVVIVVLLTAHGVMSWAVAASLWFLLTIMPMHGMMRAQACCRHLLGVLFLLFSALGVYFLTQVEPSLDEDQFSLVPAGLLPFWLGTLNILYAVAGACLIGNRKVRRATTIGFSLW</sequence>
<keyword evidence="3" id="KW-1185">Reference proteome</keyword>
<feature type="transmembrane region" description="Helical" evidence="1">
    <location>
        <begin position="72"/>
        <end position="89"/>
    </location>
</feature>
<organism evidence="2 3">
    <name type="scientific">Prosthecobacter debontii</name>
    <dbReference type="NCBI Taxonomy" id="48467"/>
    <lineage>
        <taxon>Bacteria</taxon>
        <taxon>Pseudomonadati</taxon>
        <taxon>Verrucomicrobiota</taxon>
        <taxon>Verrucomicrobiia</taxon>
        <taxon>Verrucomicrobiales</taxon>
        <taxon>Verrucomicrobiaceae</taxon>
        <taxon>Prosthecobacter</taxon>
    </lineage>
</organism>
<dbReference type="Proteomes" id="UP000190774">
    <property type="component" value="Unassembled WGS sequence"/>
</dbReference>
<proteinExistence type="predicted"/>
<protein>
    <submittedName>
        <fullName evidence="2">Uncharacterized protein</fullName>
    </submittedName>
</protein>
<keyword evidence="1" id="KW-0812">Transmembrane</keyword>
<dbReference type="RefSeq" id="WP_078815204.1">
    <property type="nucleotide sequence ID" value="NZ_FUYE01000016.1"/>
</dbReference>
<dbReference type="EMBL" id="FUYE01000016">
    <property type="protein sequence ID" value="SKB04385.1"/>
    <property type="molecule type" value="Genomic_DNA"/>
</dbReference>
<evidence type="ECO:0000256" key="1">
    <source>
        <dbReference type="SAM" id="Phobius"/>
    </source>
</evidence>
<keyword evidence="1" id="KW-1133">Transmembrane helix</keyword>
<dbReference type="OrthoDB" id="9841188at2"/>
<reference evidence="3" key="1">
    <citation type="submission" date="2017-02" db="EMBL/GenBank/DDBJ databases">
        <authorList>
            <person name="Varghese N."/>
            <person name="Submissions S."/>
        </authorList>
    </citation>
    <scope>NUCLEOTIDE SEQUENCE [LARGE SCALE GENOMIC DNA]</scope>
    <source>
        <strain evidence="3">ATCC 700200</strain>
    </source>
</reference>
<evidence type="ECO:0000313" key="2">
    <source>
        <dbReference type="EMBL" id="SKB04385.1"/>
    </source>
</evidence>
<feature type="transmembrane region" description="Helical" evidence="1">
    <location>
        <begin position="43"/>
        <end position="60"/>
    </location>
</feature>
<accession>A0A1T4YT05</accession>
<feature type="transmembrane region" description="Helical" evidence="1">
    <location>
        <begin position="109"/>
        <end position="128"/>
    </location>
</feature>